<dbReference type="RefSeq" id="WP_138251864.1">
    <property type="nucleotide sequence ID" value="NZ_VAVZ01000004.1"/>
</dbReference>
<name>A0A5R9BG93_9MICC</name>
<gene>
    <name evidence="2" type="ORF">FEF26_01975</name>
</gene>
<organism evidence="2 3">
    <name type="scientific">Nesterenkonia salmonea</name>
    <dbReference type="NCBI Taxonomy" id="1804987"/>
    <lineage>
        <taxon>Bacteria</taxon>
        <taxon>Bacillati</taxon>
        <taxon>Actinomycetota</taxon>
        <taxon>Actinomycetes</taxon>
        <taxon>Micrococcales</taxon>
        <taxon>Micrococcaceae</taxon>
        <taxon>Nesterenkonia</taxon>
    </lineage>
</organism>
<comment type="caution">
    <text evidence="2">The sequence shown here is derived from an EMBL/GenBank/DDBJ whole genome shotgun (WGS) entry which is preliminary data.</text>
</comment>
<evidence type="ECO:0000256" key="1">
    <source>
        <dbReference type="SAM" id="SignalP"/>
    </source>
</evidence>
<dbReference type="EMBL" id="VAVZ01000004">
    <property type="protein sequence ID" value="TLP99677.1"/>
    <property type="molecule type" value="Genomic_DNA"/>
</dbReference>
<feature type="signal peptide" evidence="1">
    <location>
        <begin position="1"/>
        <end position="33"/>
    </location>
</feature>
<dbReference type="OrthoDB" id="4968220at2"/>
<evidence type="ECO:0000313" key="2">
    <source>
        <dbReference type="EMBL" id="TLP99677.1"/>
    </source>
</evidence>
<accession>A0A5R9BG93</accession>
<keyword evidence="3" id="KW-1185">Reference proteome</keyword>
<keyword evidence="1" id="KW-0732">Signal</keyword>
<protein>
    <submittedName>
        <fullName evidence="2">Uncharacterized protein</fullName>
    </submittedName>
</protein>
<proteinExistence type="predicted"/>
<dbReference type="Proteomes" id="UP000310458">
    <property type="component" value="Unassembled WGS sequence"/>
</dbReference>
<sequence length="307" mass="32757">MARVARIRAVAACVAGCAAVGLALGAAPASAQANPDVDVSIEEKFFEAFMQELASELDANGRLQELVRVLSDAEEEGQFAAEHERDIRDDVGSRAWTVDVPMGGAAFLDVLVDVDELPVGWELNPRLLEDAYLDATADELEDLRITSEGLVVTGPGNDGSLTKNFTLDGLGVSEPCLDAVEAFDAIDEDVDHMVVLPLGVQGSDAYMFLASTPQEQDLFTGYYDAIVRECGTSIGEESLLHVGIEPYKDLDGFTVNMTMVGDSEEVHMGGASLGHNHVFFVGEGEMDSGEVQEVLSAQIDALEQAVN</sequence>
<feature type="chain" id="PRO_5038423417" evidence="1">
    <location>
        <begin position="34"/>
        <end position="307"/>
    </location>
</feature>
<reference evidence="2 3" key="1">
    <citation type="submission" date="2019-05" db="EMBL/GenBank/DDBJ databases">
        <title>Nesterenkonia sp. GY074 isolated from the Southern Atlantic Ocean.</title>
        <authorList>
            <person name="Zhang G."/>
        </authorList>
    </citation>
    <scope>NUCLEOTIDE SEQUENCE [LARGE SCALE GENOMIC DNA]</scope>
    <source>
        <strain evidence="2 3">GY074</strain>
    </source>
</reference>
<evidence type="ECO:0000313" key="3">
    <source>
        <dbReference type="Proteomes" id="UP000310458"/>
    </source>
</evidence>
<dbReference type="AlphaFoldDB" id="A0A5R9BG93"/>